<dbReference type="InterPro" id="IPR010699">
    <property type="entry name" value="DUF1275"/>
</dbReference>
<proteinExistence type="predicted"/>
<evidence type="ECO:0000256" key="1">
    <source>
        <dbReference type="SAM" id="Phobius"/>
    </source>
</evidence>
<dbReference type="EMBL" id="BAAAYU010000005">
    <property type="protein sequence ID" value="GAA3634535.1"/>
    <property type="molecule type" value="Genomic_DNA"/>
</dbReference>
<sequence length="274" mass="28754">MSAHATPPSSPAYAVIQDHPERIRFPLMEQPFVGFLLAFIAGTLNAWTLANASTFSTVQSGNVLSSGYWLIQGDWEKFQFPFISVIAFGVGSALAGVLMTAFLRSGRTFTVGILSAQVALLVILGTAAMTLIGTTPVPYGGALDLTALPEEHAQYIAYAISFVAGAQGNAFHKNHGMLYGAVAVTFVVQMAFNFLVQAAFSKEGINKTPNLKWAGIFFLTLLGFAGGGGIGFLADHLVNGLSIFLAAAVALCVLIAALAMKRKNVDPTAGGTFA</sequence>
<evidence type="ECO:0008006" key="4">
    <source>
        <dbReference type="Google" id="ProtNLM"/>
    </source>
</evidence>
<dbReference type="PANTHER" id="PTHR37314:SF4">
    <property type="entry name" value="UPF0700 TRANSMEMBRANE PROTEIN YOAK"/>
    <property type="match status" value="1"/>
</dbReference>
<name>A0ABP7AKA9_9MICO</name>
<keyword evidence="1" id="KW-0812">Transmembrane</keyword>
<evidence type="ECO:0000313" key="3">
    <source>
        <dbReference type="Proteomes" id="UP001501697"/>
    </source>
</evidence>
<gene>
    <name evidence="2" type="ORF">GCM10022200_17230</name>
</gene>
<accession>A0ABP7AKA9</accession>
<keyword evidence="3" id="KW-1185">Reference proteome</keyword>
<dbReference type="PANTHER" id="PTHR37314">
    <property type="entry name" value="SLR0142 PROTEIN"/>
    <property type="match status" value="1"/>
</dbReference>
<keyword evidence="1" id="KW-1133">Transmembrane helix</keyword>
<organism evidence="2 3">
    <name type="scientific">Microbacterium awajiense</name>
    <dbReference type="NCBI Taxonomy" id="415214"/>
    <lineage>
        <taxon>Bacteria</taxon>
        <taxon>Bacillati</taxon>
        <taxon>Actinomycetota</taxon>
        <taxon>Actinomycetes</taxon>
        <taxon>Micrococcales</taxon>
        <taxon>Microbacteriaceae</taxon>
        <taxon>Microbacterium</taxon>
    </lineage>
</organism>
<feature type="transmembrane region" description="Helical" evidence="1">
    <location>
        <begin position="78"/>
        <end position="102"/>
    </location>
</feature>
<feature type="transmembrane region" description="Helical" evidence="1">
    <location>
        <begin position="32"/>
        <end position="50"/>
    </location>
</feature>
<dbReference type="Pfam" id="PF06912">
    <property type="entry name" value="DUF1275"/>
    <property type="match status" value="1"/>
</dbReference>
<reference evidence="3" key="1">
    <citation type="journal article" date="2019" name="Int. J. Syst. Evol. Microbiol.">
        <title>The Global Catalogue of Microorganisms (GCM) 10K type strain sequencing project: providing services to taxonomists for standard genome sequencing and annotation.</title>
        <authorList>
            <consortium name="The Broad Institute Genomics Platform"/>
            <consortium name="The Broad Institute Genome Sequencing Center for Infectious Disease"/>
            <person name="Wu L."/>
            <person name="Ma J."/>
        </authorList>
    </citation>
    <scope>NUCLEOTIDE SEQUENCE [LARGE SCALE GENOMIC DNA]</scope>
    <source>
        <strain evidence="3">JCM 16544</strain>
    </source>
</reference>
<protein>
    <recommendedName>
        <fullName evidence="4">DUF1275 domain-containing protein</fullName>
    </recommendedName>
</protein>
<comment type="caution">
    <text evidence="2">The sequence shown here is derived from an EMBL/GenBank/DDBJ whole genome shotgun (WGS) entry which is preliminary data.</text>
</comment>
<evidence type="ECO:0000313" key="2">
    <source>
        <dbReference type="EMBL" id="GAA3634535.1"/>
    </source>
</evidence>
<keyword evidence="1" id="KW-0472">Membrane</keyword>
<feature type="transmembrane region" description="Helical" evidence="1">
    <location>
        <begin position="109"/>
        <end position="132"/>
    </location>
</feature>
<dbReference type="RefSeq" id="WP_344737591.1">
    <property type="nucleotide sequence ID" value="NZ_BAAAYU010000005.1"/>
</dbReference>
<feature type="transmembrane region" description="Helical" evidence="1">
    <location>
        <begin position="240"/>
        <end position="260"/>
    </location>
</feature>
<feature type="transmembrane region" description="Helical" evidence="1">
    <location>
        <begin position="177"/>
        <end position="201"/>
    </location>
</feature>
<feature type="transmembrane region" description="Helical" evidence="1">
    <location>
        <begin position="213"/>
        <end position="234"/>
    </location>
</feature>
<dbReference type="Proteomes" id="UP001501697">
    <property type="component" value="Unassembled WGS sequence"/>
</dbReference>